<sequence>MVKEEMENSVIHEVSLVIHEITSKKSEINLVNLLNKEFRNGLVNVLGLSGNGVASVAKILKGKDEEIQHLEKLNWILQETTSPLLLRCATTVDAAMMQKRGRSGEDAMVRTQRRERGDGGDENSSISLTISTFSPTVLQGNAGTSM</sequence>
<evidence type="ECO:0000313" key="2">
    <source>
        <dbReference type="EMBL" id="KOM28047.1"/>
    </source>
</evidence>
<proteinExistence type="predicted"/>
<dbReference type="AlphaFoldDB" id="A0A0L9TC07"/>
<dbReference type="Proteomes" id="UP000053144">
    <property type="component" value="Unassembled WGS sequence"/>
</dbReference>
<evidence type="ECO:0000313" key="3">
    <source>
        <dbReference type="Proteomes" id="UP000053144"/>
    </source>
</evidence>
<gene>
    <name evidence="2" type="ORF">LR48_Vigan492s001100</name>
</gene>
<feature type="compositionally biased region" description="Basic and acidic residues" evidence="1">
    <location>
        <begin position="102"/>
        <end position="119"/>
    </location>
</feature>
<feature type="region of interest" description="Disordered" evidence="1">
    <location>
        <begin position="99"/>
        <end position="127"/>
    </location>
</feature>
<protein>
    <submittedName>
        <fullName evidence="2">Uncharacterized protein</fullName>
    </submittedName>
</protein>
<evidence type="ECO:0000256" key="1">
    <source>
        <dbReference type="SAM" id="MobiDB-lite"/>
    </source>
</evidence>
<name>A0A0L9TC07_PHAAN</name>
<organism evidence="2 3">
    <name type="scientific">Phaseolus angularis</name>
    <name type="common">Azuki bean</name>
    <name type="synonym">Vigna angularis</name>
    <dbReference type="NCBI Taxonomy" id="3914"/>
    <lineage>
        <taxon>Eukaryota</taxon>
        <taxon>Viridiplantae</taxon>
        <taxon>Streptophyta</taxon>
        <taxon>Embryophyta</taxon>
        <taxon>Tracheophyta</taxon>
        <taxon>Spermatophyta</taxon>
        <taxon>Magnoliopsida</taxon>
        <taxon>eudicotyledons</taxon>
        <taxon>Gunneridae</taxon>
        <taxon>Pentapetalae</taxon>
        <taxon>rosids</taxon>
        <taxon>fabids</taxon>
        <taxon>Fabales</taxon>
        <taxon>Fabaceae</taxon>
        <taxon>Papilionoideae</taxon>
        <taxon>50 kb inversion clade</taxon>
        <taxon>NPAAA clade</taxon>
        <taxon>indigoferoid/millettioid clade</taxon>
        <taxon>Phaseoleae</taxon>
        <taxon>Vigna</taxon>
    </lineage>
</organism>
<reference evidence="3" key="1">
    <citation type="journal article" date="2015" name="Proc. Natl. Acad. Sci. U.S.A.">
        <title>Genome sequencing of adzuki bean (Vigna angularis) provides insight into high starch and low fat accumulation and domestication.</title>
        <authorList>
            <person name="Yang K."/>
            <person name="Tian Z."/>
            <person name="Chen C."/>
            <person name="Luo L."/>
            <person name="Zhao B."/>
            <person name="Wang Z."/>
            <person name="Yu L."/>
            <person name="Li Y."/>
            <person name="Sun Y."/>
            <person name="Li W."/>
            <person name="Chen Y."/>
            <person name="Li Y."/>
            <person name="Zhang Y."/>
            <person name="Ai D."/>
            <person name="Zhao J."/>
            <person name="Shang C."/>
            <person name="Ma Y."/>
            <person name="Wu B."/>
            <person name="Wang M."/>
            <person name="Gao L."/>
            <person name="Sun D."/>
            <person name="Zhang P."/>
            <person name="Guo F."/>
            <person name="Wang W."/>
            <person name="Li Y."/>
            <person name="Wang J."/>
            <person name="Varshney R.K."/>
            <person name="Wang J."/>
            <person name="Ling H.Q."/>
            <person name="Wan P."/>
        </authorList>
    </citation>
    <scope>NUCLEOTIDE SEQUENCE</scope>
    <source>
        <strain evidence="3">cv. Jingnong 6</strain>
    </source>
</reference>
<dbReference type="EMBL" id="KQ258409">
    <property type="protein sequence ID" value="KOM28047.1"/>
    <property type="molecule type" value="Genomic_DNA"/>
</dbReference>
<dbReference type="Gramene" id="KOM28047">
    <property type="protein sequence ID" value="KOM28047"/>
    <property type="gene ID" value="LR48_Vigan492s001100"/>
</dbReference>
<accession>A0A0L9TC07</accession>